<dbReference type="GO" id="GO:0004222">
    <property type="term" value="F:metalloendopeptidase activity"/>
    <property type="evidence" value="ECO:0007669"/>
    <property type="project" value="UniProtKB-EC"/>
</dbReference>
<name>A0A377CX69_ECOLX</name>
<keyword evidence="1" id="KW-0645">Protease</keyword>
<dbReference type="EC" id="3.4.24.55" evidence="1"/>
<gene>
    <name evidence="1" type="primary">ptrA_5</name>
    <name evidence="1" type="ORF">NCTC9962_05559</name>
</gene>
<dbReference type="EMBL" id="UGED01000011">
    <property type="protein sequence ID" value="STM07932.1"/>
    <property type="molecule type" value="Genomic_DNA"/>
</dbReference>
<dbReference type="AlphaFoldDB" id="A0A377CX69"/>
<evidence type="ECO:0000313" key="2">
    <source>
        <dbReference type="Proteomes" id="UP000254052"/>
    </source>
</evidence>
<evidence type="ECO:0000313" key="1">
    <source>
        <dbReference type="EMBL" id="STM07932.1"/>
    </source>
</evidence>
<accession>A0A377CX69</accession>
<dbReference type="Proteomes" id="UP000254052">
    <property type="component" value="Unassembled WGS sequence"/>
</dbReference>
<sequence length="38" mass="4233">MKAVIYSNKPLPELAKMAADTFGRVPNKESKKPESPCR</sequence>
<protein>
    <submittedName>
        <fullName evidence="1">Protease III</fullName>
        <ecNumber evidence="1">3.4.24.55</ecNumber>
    </submittedName>
</protein>
<keyword evidence="1" id="KW-0378">Hydrolase</keyword>
<proteinExistence type="predicted"/>
<reference evidence="1 2" key="1">
    <citation type="submission" date="2018-06" db="EMBL/GenBank/DDBJ databases">
        <authorList>
            <consortium name="Pathogen Informatics"/>
            <person name="Doyle S."/>
        </authorList>
    </citation>
    <scope>NUCLEOTIDE SEQUENCE [LARGE SCALE GENOMIC DNA]</scope>
    <source>
        <strain evidence="1 2">NCTC9962</strain>
    </source>
</reference>
<organism evidence="1 2">
    <name type="scientific">Escherichia coli</name>
    <dbReference type="NCBI Taxonomy" id="562"/>
    <lineage>
        <taxon>Bacteria</taxon>
        <taxon>Pseudomonadati</taxon>
        <taxon>Pseudomonadota</taxon>
        <taxon>Gammaproteobacteria</taxon>
        <taxon>Enterobacterales</taxon>
        <taxon>Enterobacteriaceae</taxon>
        <taxon>Escherichia</taxon>
    </lineage>
</organism>
<dbReference type="GO" id="GO:0006508">
    <property type="term" value="P:proteolysis"/>
    <property type="evidence" value="ECO:0007669"/>
    <property type="project" value="UniProtKB-KW"/>
</dbReference>